<keyword evidence="1" id="KW-0472">Membrane</keyword>
<feature type="transmembrane region" description="Helical" evidence="1">
    <location>
        <begin position="70"/>
        <end position="86"/>
    </location>
</feature>
<feature type="transmembrane region" description="Helical" evidence="1">
    <location>
        <begin position="459"/>
        <end position="483"/>
    </location>
</feature>
<sequence length="521" mass="56115">MTDVETPTEALQDLRRTRRHNRLSEVHWIDALYRVYMVGLAAVIFVLFAVSQLPDNRLTNEEALSFANEAPMWLGLGFAIAIGVGLRSGGRGGPLVLEAPVVMHELNAPVPRESVVRGPAIKQLRFMAFAGAVIGAIIGEVAAYRLPVNPAAAIASGALSFALVGVLASATALAASGRRLRWWAANILAAVLIAWSALDVLGKRTTSPFTLLADIAFWPITFRAFALISIVVVAVVVWLGLSRIGDLSIEHALRRAGLVAQLRFAVTLQDVRTVVLLRRQLSQENARLRPWIRIGRSKKKSFIPPTWKRDWQSYLRFPLPRLLRMAMFGVIAGLSLGALWRGTIPMIIVAGLALYLVAYDASEPTAQDVDHPTRWESFPEAPGVLILQHVAAAFVVMTFICAIVAASALILVPFAVVWKLALIMFVPVALAAAVSAMISTAQGAPNMAGLAGLGPDVMGWVMIARLVIPPTITVIALLPLLSAGSDPNAINTTKVGNATVYSLFAVGGAILYLRTRKPKHL</sequence>
<dbReference type="AlphaFoldDB" id="A0A6J6CX87"/>
<protein>
    <submittedName>
        <fullName evidence="2">Unannotated protein</fullName>
    </submittedName>
</protein>
<accession>A0A6J6CX87</accession>
<feature type="transmembrane region" description="Helical" evidence="1">
    <location>
        <begin position="495"/>
        <end position="513"/>
    </location>
</feature>
<reference evidence="2" key="1">
    <citation type="submission" date="2020-05" db="EMBL/GenBank/DDBJ databases">
        <authorList>
            <person name="Chiriac C."/>
            <person name="Salcher M."/>
            <person name="Ghai R."/>
            <person name="Kavagutti S V."/>
        </authorList>
    </citation>
    <scope>NUCLEOTIDE SEQUENCE</scope>
</reference>
<keyword evidence="1" id="KW-0812">Transmembrane</keyword>
<gene>
    <name evidence="2" type="ORF">UFOPK1495_01170</name>
</gene>
<organism evidence="2">
    <name type="scientific">freshwater metagenome</name>
    <dbReference type="NCBI Taxonomy" id="449393"/>
    <lineage>
        <taxon>unclassified sequences</taxon>
        <taxon>metagenomes</taxon>
        <taxon>ecological metagenomes</taxon>
    </lineage>
</organism>
<name>A0A6J6CX87_9ZZZZ</name>
<feature type="transmembrane region" description="Helical" evidence="1">
    <location>
        <begin position="152"/>
        <end position="175"/>
    </location>
</feature>
<feature type="transmembrane region" description="Helical" evidence="1">
    <location>
        <begin position="31"/>
        <end position="50"/>
    </location>
</feature>
<feature type="transmembrane region" description="Helical" evidence="1">
    <location>
        <begin position="346"/>
        <end position="362"/>
    </location>
</feature>
<evidence type="ECO:0000313" key="2">
    <source>
        <dbReference type="EMBL" id="CAB4555736.1"/>
    </source>
</evidence>
<proteinExistence type="predicted"/>
<feature type="transmembrane region" description="Helical" evidence="1">
    <location>
        <begin position="383"/>
        <end position="410"/>
    </location>
</feature>
<keyword evidence="1" id="KW-1133">Transmembrane helix</keyword>
<dbReference type="EMBL" id="CAEZSU010000123">
    <property type="protein sequence ID" value="CAB4555736.1"/>
    <property type="molecule type" value="Genomic_DNA"/>
</dbReference>
<feature type="transmembrane region" description="Helical" evidence="1">
    <location>
        <begin position="126"/>
        <end position="146"/>
    </location>
</feature>
<feature type="transmembrane region" description="Helical" evidence="1">
    <location>
        <begin position="182"/>
        <end position="202"/>
    </location>
</feature>
<feature type="transmembrane region" description="Helical" evidence="1">
    <location>
        <begin position="416"/>
        <end position="438"/>
    </location>
</feature>
<feature type="transmembrane region" description="Helical" evidence="1">
    <location>
        <begin position="222"/>
        <end position="241"/>
    </location>
</feature>
<evidence type="ECO:0000256" key="1">
    <source>
        <dbReference type="SAM" id="Phobius"/>
    </source>
</evidence>